<keyword evidence="3" id="KW-1185">Reference proteome</keyword>
<dbReference type="AlphaFoldDB" id="A0A8J5SXS8"/>
<feature type="region of interest" description="Disordered" evidence="1">
    <location>
        <begin position="58"/>
        <end position="89"/>
    </location>
</feature>
<proteinExistence type="predicted"/>
<gene>
    <name evidence="2" type="ORF">GUJ93_ZPchr0014g47529</name>
</gene>
<evidence type="ECO:0000313" key="3">
    <source>
        <dbReference type="Proteomes" id="UP000729402"/>
    </source>
</evidence>
<sequence length="89" mass="9391">MPNKPQDSKTIARSTGSRTEGRLTCPRLAASADAKTAARRRSPSTCFAFRSGGLVVAQAPPAPPTSSRLTAESRRRRCGGDRVGYASAQ</sequence>
<feature type="region of interest" description="Disordered" evidence="1">
    <location>
        <begin position="1"/>
        <end position="24"/>
    </location>
</feature>
<evidence type="ECO:0000256" key="1">
    <source>
        <dbReference type="SAM" id="MobiDB-lite"/>
    </source>
</evidence>
<dbReference type="EMBL" id="JAAALK010000086">
    <property type="protein sequence ID" value="KAG8082925.1"/>
    <property type="molecule type" value="Genomic_DNA"/>
</dbReference>
<dbReference type="Proteomes" id="UP000729402">
    <property type="component" value="Unassembled WGS sequence"/>
</dbReference>
<evidence type="ECO:0000313" key="2">
    <source>
        <dbReference type="EMBL" id="KAG8082925.1"/>
    </source>
</evidence>
<accession>A0A8J5SXS8</accession>
<protein>
    <submittedName>
        <fullName evidence="2">Uncharacterized protein</fullName>
    </submittedName>
</protein>
<feature type="compositionally biased region" description="Polar residues" evidence="1">
    <location>
        <begin position="8"/>
        <end position="18"/>
    </location>
</feature>
<reference evidence="2" key="2">
    <citation type="submission" date="2021-02" db="EMBL/GenBank/DDBJ databases">
        <authorList>
            <person name="Kimball J.A."/>
            <person name="Haas M.W."/>
            <person name="Macchietto M."/>
            <person name="Kono T."/>
            <person name="Duquette J."/>
            <person name="Shao M."/>
        </authorList>
    </citation>
    <scope>NUCLEOTIDE SEQUENCE</scope>
    <source>
        <tissue evidence="2">Fresh leaf tissue</tissue>
    </source>
</reference>
<name>A0A8J5SXS8_ZIZPA</name>
<organism evidence="2 3">
    <name type="scientific">Zizania palustris</name>
    <name type="common">Northern wild rice</name>
    <dbReference type="NCBI Taxonomy" id="103762"/>
    <lineage>
        <taxon>Eukaryota</taxon>
        <taxon>Viridiplantae</taxon>
        <taxon>Streptophyta</taxon>
        <taxon>Embryophyta</taxon>
        <taxon>Tracheophyta</taxon>
        <taxon>Spermatophyta</taxon>
        <taxon>Magnoliopsida</taxon>
        <taxon>Liliopsida</taxon>
        <taxon>Poales</taxon>
        <taxon>Poaceae</taxon>
        <taxon>BOP clade</taxon>
        <taxon>Oryzoideae</taxon>
        <taxon>Oryzeae</taxon>
        <taxon>Zizaniinae</taxon>
        <taxon>Zizania</taxon>
    </lineage>
</organism>
<reference evidence="2" key="1">
    <citation type="journal article" date="2021" name="bioRxiv">
        <title>Whole Genome Assembly and Annotation of Northern Wild Rice, Zizania palustris L., Supports a Whole Genome Duplication in the Zizania Genus.</title>
        <authorList>
            <person name="Haas M."/>
            <person name="Kono T."/>
            <person name="Macchietto M."/>
            <person name="Millas R."/>
            <person name="McGilp L."/>
            <person name="Shao M."/>
            <person name="Duquette J."/>
            <person name="Hirsch C.N."/>
            <person name="Kimball J."/>
        </authorList>
    </citation>
    <scope>NUCLEOTIDE SEQUENCE</scope>
    <source>
        <tissue evidence="2">Fresh leaf tissue</tissue>
    </source>
</reference>
<comment type="caution">
    <text evidence="2">The sequence shown here is derived from an EMBL/GenBank/DDBJ whole genome shotgun (WGS) entry which is preliminary data.</text>
</comment>